<dbReference type="CDD" id="cd07724">
    <property type="entry name" value="POD-like_MBL-fold"/>
    <property type="match status" value="1"/>
</dbReference>
<keyword evidence="9" id="KW-1185">Reference proteome</keyword>
<dbReference type="PROSITE" id="PS51007">
    <property type="entry name" value="CYTC"/>
    <property type="match status" value="2"/>
</dbReference>
<evidence type="ECO:0000256" key="6">
    <source>
        <dbReference type="SAM" id="MobiDB-lite"/>
    </source>
</evidence>
<dbReference type="GO" id="GO:0020037">
    <property type="term" value="F:heme binding"/>
    <property type="evidence" value="ECO:0007669"/>
    <property type="project" value="InterPro"/>
</dbReference>
<dbReference type="InterPro" id="IPR036866">
    <property type="entry name" value="RibonucZ/Hydroxyglut_hydro"/>
</dbReference>
<feature type="domain" description="Cytochrome c" evidence="7">
    <location>
        <begin position="330"/>
        <end position="433"/>
    </location>
</feature>
<gene>
    <name evidence="8" type="ORF">WR25_25572</name>
</gene>
<dbReference type="STRING" id="2018661.A0A2A2JW24"/>
<organism evidence="8 9">
    <name type="scientific">Diploscapter pachys</name>
    <dbReference type="NCBI Taxonomy" id="2018661"/>
    <lineage>
        <taxon>Eukaryota</taxon>
        <taxon>Metazoa</taxon>
        <taxon>Ecdysozoa</taxon>
        <taxon>Nematoda</taxon>
        <taxon>Chromadorea</taxon>
        <taxon>Rhabditida</taxon>
        <taxon>Rhabditina</taxon>
        <taxon>Rhabditomorpha</taxon>
        <taxon>Rhabditoidea</taxon>
        <taxon>Rhabditidae</taxon>
        <taxon>Diploscapter</taxon>
    </lineage>
</organism>
<name>A0A2A2JW24_9BILA</name>
<dbReference type="GO" id="GO:0006749">
    <property type="term" value="P:glutathione metabolic process"/>
    <property type="evidence" value="ECO:0007669"/>
    <property type="project" value="InterPro"/>
</dbReference>
<dbReference type="OrthoDB" id="10061512at2759"/>
<dbReference type="InterPro" id="IPR036909">
    <property type="entry name" value="Cyt_c-like_dom_sf"/>
</dbReference>
<dbReference type="InterPro" id="IPR001279">
    <property type="entry name" value="Metallo-B-lactamas"/>
</dbReference>
<dbReference type="Pfam" id="PF00753">
    <property type="entry name" value="Lactamase_B"/>
    <property type="match status" value="1"/>
</dbReference>
<evidence type="ECO:0000313" key="9">
    <source>
        <dbReference type="Proteomes" id="UP000218231"/>
    </source>
</evidence>
<evidence type="ECO:0000256" key="3">
    <source>
        <dbReference type="ARBA" id="ARBA00022723"/>
    </source>
</evidence>
<comment type="similarity">
    <text evidence="1">Belongs to the cytochrome c family.</text>
</comment>
<dbReference type="Pfam" id="PF00034">
    <property type="entry name" value="Cytochrom_C"/>
    <property type="match status" value="1"/>
</dbReference>
<feature type="region of interest" description="Disordered" evidence="6">
    <location>
        <begin position="540"/>
        <end position="570"/>
    </location>
</feature>
<dbReference type="SUPFAM" id="SSF46626">
    <property type="entry name" value="Cytochrome c"/>
    <property type="match status" value="2"/>
</dbReference>
<keyword evidence="2 5" id="KW-0349">Heme</keyword>
<dbReference type="Gene3D" id="3.60.15.10">
    <property type="entry name" value="Ribonuclease Z/Hydroxyacylglutathione hydrolase-like"/>
    <property type="match status" value="1"/>
</dbReference>
<proteinExistence type="inferred from homology"/>
<dbReference type="PANTHER" id="PTHR43084:SF1">
    <property type="entry name" value="PERSULFIDE DIOXYGENASE ETHE1, MITOCHONDRIAL"/>
    <property type="match status" value="1"/>
</dbReference>
<evidence type="ECO:0000256" key="1">
    <source>
        <dbReference type="ARBA" id="ARBA00006488"/>
    </source>
</evidence>
<dbReference type="Proteomes" id="UP000218231">
    <property type="component" value="Unassembled WGS sequence"/>
</dbReference>
<sequence length="693" mass="73579">MTVASLHDERTGSFQYVVVDEATKTAAIIDPVLDFDPRAGATATDNADMILEYVRAKGLTVEWVLDTHPHADHFSAAPYLAEKTGGKTAIGTKVVEVQKLWQDIYCLPDLPVDGSQWDRLFADGEQFRIGSLDAHVMLSPGHTLASITYVVGDAAFVHDTLMVPDSGTSRADFPGGNARALWRSIRAILELPPSTATYVGHDYGKDGREVFGRSTVADQRRDNIHVHNGIGEAEFVATREKRDATLPLPDLMLAALQVNIRGGRLPEPEACGTAFLKRIIFAITAALLVLVVTYKVGQSDAPVQAPVEVAADAAFSPPAESTIPAGPDGDAIRRGRLIFTASAAHAGQYVGNGLTCSNCHLDAGRKADASPMWAAWVSYPAYRAKNGRVNTMEDRIRDCFLYSMNAPASKAGAPPPYGDDIYRDLQSYFAWLATGAPSGKPLPGRGFIKLATTPIGHDPVRGAIVFAGQCASCHGANGQGQANPDGSYTIPPLWGARSYNWGAGMTGLASAAGFIKANMPYGEGNTLTDQQAWDVAAYVDSRERPRDPRQTGTVESAQDDGGREGDGREEDGWAAVVASCDAAPILQTAEHDLDAAAAPVAALVVSDRLVARSAARDAGLDAFGFQGVSEPIGIITTVAKQPLCFRQIVEQGCRAGVVADLPGGHEEAQGPPVRIADGVQFGVHAAFRQEAVR</sequence>
<dbReference type="GO" id="GO:0009055">
    <property type="term" value="F:electron transfer activity"/>
    <property type="evidence" value="ECO:0007669"/>
    <property type="project" value="InterPro"/>
</dbReference>
<dbReference type="GO" id="GO:0050313">
    <property type="term" value="F:sulfur dioxygenase activity"/>
    <property type="evidence" value="ECO:0007669"/>
    <property type="project" value="InterPro"/>
</dbReference>
<protein>
    <recommendedName>
        <fullName evidence="7">Cytochrome c domain-containing protein</fullName>
    </recommendedName>
</protein>
<dbReference type="InterPro" id="IPR044528">
    <property type="entry name" value="POD-like_MBL-fold"/>
</dbReference>
<dbReference type="AlphaFoldDB" id="A0A2A2JW24"/>
<reference evidence="8 9" key="1">
    <citation type="journal article" date="2017" name="Curr. Biol.">
        <title>Genome architecture and evolution of a unichromosomal asexual nematode.</title>
        <authorList>
            <person name="Fradin H."/>
            <person name="Zegar C."/>
            <person name="Gutwein M."/>
            <person name="Lucas J."/>
            <person name="Kovtun M."/>
            <person name="Corcoran D."/>
            <person name="Baugh L.R."/>
            <person name="Kiontke K."/>
            <person name="Gunsalus K."/>
            <person name="Fitch D.H."/>
            <person name="Piano F."/>
        </authorList>
    </citation>
    <scope>NUCLEOTIDE SEQUENCE [LARGE SCALE GENOMIC DNA]</scope>
    <source>
        <strain evidence="8">PF1309</strain>
    </source>
</reference>
<evidence type="ECO:0000256" key="4">
    <source>
        <dbReference type="ARBA" id="ARBA00023004"/>
    </source>
</evidence>
<dbReference type="SUPFAM" id="SSF56281">
    <property type="entry name" value="Metallo-hydrolase/oxidoreductase"/>
    <property type="match status" value="1"/>
</dbReference>
<dbReference type="GO" id="GO:0070813">
    <property type="term" value="P:hydrogen sulfide metabolic process"/>
    <property type="evidence" value="ECO:0007669"/>
    <property type="project" value="TreeGrafter"/>
</dbReference>
<evidence type="ECO:0000313" key="8">
    <source>
        <dbReference type="EMBL" id="PAV65895.1"/>
    </source>
</evidence>
<dbReference type="Pfam" id="PF21342">
    <property type="entry name" value="SoxA-TsdA_cyt-c"/>
    <property type="match status" value="1"/>
</dbReference>
<dbReference type="SMART" id="SM00849">
    <property type="entry name" value="Lactamase_B"/>
    <property type="match status" value="1"/>
</dbReference>
<dbReference type="EMBL" id="LIAE01010186">
    <property type="protein sequence ID" value="PAV65895.1"/>
    <property type="molecule type" value="Genomic_DNA"/>
</dbReference>
<accession>A0A2A2JW24</accession>
<dbReference type="GO" id="GO:0046872">
    <property type="term" value="F:metal ion binding"/>
    <property type="evidence" value="ECO:0007669"/>
    <property type="project" value="UniProtKB-KW"/>
</dbReference>
<dbReference type="Gene3D" id="1.10.760.10">
    <property type="entry name" value="Cytochrome c-like domain"/>
    <property type="match status" value="2"/>
</dbReference>
<evidence type="ECO:0000256" key="2">
    <source>
        <dbReference type="ARBA" id="ARBA00022617"/>
    </source>
</evidence>
<dbReference type="InterPro" id="IPR009056">
    <property type="entry name" value="Cyt_c-like_dom"/>
</dbReference>
<feature type="compositionally biased region" description="Basic and acidic residues" evidence="6">
    <location>
        <begin position="540"/>
        <end position="549"/>
    </location>
</feature>
<comment type="caution">
    <text evidence="8">The sequence shown here is derived from an EMBL/GenBank/DDBJ whole genome shotgun (WGS) entry which is preliminary data.</text>
</comment>
<evidence type="ECO:0000259" key="7">
    <source>
        <dbReference type="PROSITE" id="PS51007"/>
    </source>
</evidence>
<dbReference type="InterPro" id="IPR051682">
    <property type="entry name" value="Mito_Persulfide_Diox"/>
</dbReference>
<keyword evidence="3 5" id="KW-0479">Metal-binding</keyword>
<keyword evidence="4 5" id="KW-0408">Iron</keyword>
<evidence type="ECO:0000256" key="5">
    <source>
        <dbReference type="PROSITE-ProRule" id="PRU00433"/>
    </source>
</evidence>
<feature type="domain" description="Cytochrome c" evidence="7">
    <location>
        <begin position="457"/>
        <end position="543"/>
    </location>
</feature>
<dbReference type="PANTHER" id="PTHR43084">
    <property type="entry name" value="PERSULFIDE DIOXYGENASE ETHE1"/>
    <property type="match status" value="1"/>
</dbReference>